<dbReference type="Pfam" id="PF09685">
    <property type="entry name" value="MamF_MmsF"/>
    <property type="match status" value="1"/>
</dbReference>
<comment type="subcellular location">
    <subcellularLocation>
        <location evidence="1">Membrane</location>
        <topology evidence="1">Multi-pass membrane protein</topology>
    </subcellularLocation>
</comment>
<evidence type="ECO:0000256" key="2">
    <source>
        <dbReference type="ARBA" id="ARBA00022692"/>
    </source>
</evidence>
<dbReference type="KEGG" id="asoc:CB4_02872"/>
<evidence type="ECO:0000256" key="1">
    <source>
        <dbReference type="ARBA" id="ARBA00004141"/>
    </source>
</evidence>
<dbReference type="EMBL" id="AP017312">
    <property type="protein sequence ID" value="BAU28697.1"/>
    <property type="molecule type" value="Genomic_DNA"/>
</dbReference>
<proteinExistence type="predicted"/>
<evidence type="ECO:0000313" key="5">
    <source>
        <dbReference type="EMBL" id="BAU28697.1"/>
    </source>
</evidence>
<keyword evidence="3" id="KW-1133">Transmembrane helix</keyword>
<reference evidence="5 6" key="1">
    <citation type="submission" date="2015-12" db="EMBL/GenBank/DDBJ databases">
        <title>Genome sequence of Aneurinibacillus soli.</title>
        <authorList>
            <person name="Lee J.S."/>
            <person name="Lee K.C."/>
            <person name="Kim K.K."/>
            <person name="Lee B.W."/>
        </authorList>
    </citation>
    <scope>NUCLEOTIDE SEQUENCE [LARGE SCALE GENOMIC DNA]</scope>
    <source>
        <strain evidence="5 6">CB4</strain>
    </source>
</reference>
<accession>A0A0U4WJE9</accession>
<dbReference type="AlphaFoldDB" id="A0A0U4WJE9"/>
<protein>
    <submittedName>
        <fullName evidence="5">Uncharacterized protein</fullName>
    </submittedName>
</protein>
<dbReference type="InterPro" id="IPR019109">
    <property type="entry name" value="MamF_MmsF"/>
</dbReference>
<name>A0A0U4WJE9_9BACL</name>
<dbReference type="OrthoDB" id="2989462at2"/>
<dbReference type="RefSeq" id="WP_096466425.1">
    <property type="nucleotide sequence ID" value="NZ_AP017312.1"/>
</dbReference>
<gene>
    <name evidence="5" type="ORF">CB4_02872</name>
</gene>
<keyword evidence="2" id="KW-0812">Transmembrane</keyword>
<evidence type="ECO:0000313" key="6">
    <source>
        <dbReference type="Proteomes" id="UP000217696"/>
    </source>
</evidence>
<dbReference type="Proteomes" id="UP000217696">
    <property type="component" value="Chromosome"/>
</dbReference>
<keyword evidence="4" id="KW-0472">Membrane</keyword>
<sequence>MNAKPACIIIHGSTFFAPIIVPLLFMLLTQDDYVKEKATEALLFHVMMTIAAGIAAILMLVLIGFLLLPILGLIALYYPLKGIWYAIEERPFRYPIVHNWVR</sequence>
<keyword evidence="6" id="KW-1185">Reference proteome</keyword>
<organism evidence="5 6">
    <name type="scientific">Aneurinibacillus soli</name>
    <dbReference type="NCBI Taxonomy" id="1500254"/>
    <lineage>
        <taxon>Bacteria</taxon>
        <taxon>Bacillati</taxon>
        <taxon>Bacillota</taxon>
        <taxon>Bacilli</taxon>
        <taxon>Bacillales</taxon>
        <taxon>Paenibacillaceae</taxon>
        <taxon>Aneurinibacillus group</taxon>
        <taxon>Aneurinibacillus</taxon>
    </lineage>
</organism>
<evidence type="ECO:0000256" key="3">
    <source>
        <dbReference type="ARBA" id="ARBA00022989"/>
    </source>
</evidence>
<evidence type="ECO:0000256" key="4">
    <source>
        <dbReference type="ARBA" id="ARBA00023136"/>
    </source>
</evidence>